<feature type="domain" description="DUF7074" evidence="3">
    <location>
        <begin position="65"/>
        <end position="152"/>
    </location>
</feature>
<dbReference type="GO" id="GO:0005794">
    <property type="term" value="C:Golgi apparatus"/>
    <property type="evidence" value="ECO:0007669"/>
    <property type="project" value="TreeGrafter"/>
</dbReference>
<dbReference type="AlphaFoldDB" id="A0AAQ3T8I1"/>
<dbReference type="InterPro" id="IPR055502">
    <property type="entry name" value="DUF7074"/>
</dbReference>
<dbReference type="Gene3D" id="3.30.390.110">
    <property type="match status" value="1"/>
</dbReference>
<dbReference type="Pfam" id="PF23269">
    <property type="entry name" value="DUF7074"/>
    <property type="match status" value="1"/>
</dbReference>
<name>A0AAQ3T8I1_PASNO</name>
<dbReference type="InterPro" id="IPR055503">
    <property type="entry name" value="DUF7075"/>
</dbReference>
<protein>
    <recommendedName>
        <fullName evidence="7">O-fucosyltransferase family protein</fullName>
    </recommendedName>
</protein>
<sequence>MDPIRPLLGRGTLLSSSAHAAAALLLVLVLVLLVTLLRIPLSASPRAASTLADQKPQEQACDPTSPLDCADPRLFHLMMRSAIEAFPAVHFARFGRPVPGDPPSASCDMAWRARSDSDSPSKATTKDYRRFAIARDPYTCAYSVVSIGDYHSGPNARKPRRGATNATIAPPPPPALSRSQFAQGAYLVYLGGGDRCKPMPHYLRSLLCAVAEAHYLNRTLVLDLTLCLAASYAAPGTGGMPEEGKRLAFYIDVEHLHSQVPIIEESQFWADWDRWGAQGQLRARLVEDTRLTPIKFSKVRDALIVRKFGDVEPGNYWYNVCEGEAKHVLHPLQWAIHWAPSLMHIVDDIVSRMQPAFDSIHIDTNGEGLRRRVEEGLDGGQQVYVAGEGVSSELVEALKTKYTVHYLDEFEDLWGTDSKWFLEMRRLNGGVPVEFDRYMHEVVDREVFLRGKKKVEDQFHSIYQFHMLLMVNSYTLTYNGYNFLVHLHGCFGFWASICSLSLSGAHAEKLYAICGTDGSGIVFFSGLANKKTMTVQPASGKETAVVLSTIKTKKHNKRSSLYQKSVMRKDFARWPRLSRTRRDLHRPLNKVPLKRDVLFPLQFTSHNHLSMGEEVGDKHYKPDLTKSALARLSVVYRSLQVAKSGVKKNRQAS</sequence>
<proteinExistence type="predicted"/>
<feature type="domain" description="DUF7075" evidence="4">
    <location>
        <begin position="179"/>
        <end position="456"/>
    </location>
</feature>
<dbReference type="PANTHER" id="PTHR31469">
    <property type="entry name" value="OS07G0633600 PROTEIN"/>
    <property type="match status" value="1"/>
</dbReference>
<keyword evidence="6" id="KW-1185">Reference proteome</keyword>
<evidence type="ECO:0000259" key="4">
    <source>
        <dbReference type="Pfam" id="PF23272"/>
    </source>
</evidence>
<dbReference type="Pfam" id="PF23272">
    <property type="entry name" value="DUF7075"/>
    <property type="match status" value="1"/>
</dbReference>
<keyword evidence="2" id="KW-0812">Transmembrane</keyword>
<accession>A0AAQ3T8I1</accession>
<evidence type="ECO:0000259" key="3">
    <source>
        <dbReference type="Pfam" id="PF23269"/>
    </source>
</evidence>
<organism evidence="5 6">
    <name type="scientific">Paspalum notatum var. saurae</name>
    <dbReference type="NCBI Taxonomy" id="547442"/>
    <lineage>
        <taxon>Eukaryota</taxon>
        <taxon>Viridiplantae</taxon>
        <taxon>Streptophyta</taxon>
        <taxon>Embryophyta</taxon>
        <taxon>Tracheophyta</taxon>
        <taxon>Spermatophyta</taxon>
        <taxon>Magnoliopsida</taxon>
        <taxon>Liliopsida</taxon>
        <taxon>Poales</taxon>
        <taxon>Poaceae</taxon>
        <taxon>PACMAD clade</taxon>
        <taxon>Panicoideae</taxon>
        <taxon>Andropogonodae</taxon>
        <taxon>Paspaleae</taxon>
        <taxon>Paspalinae</taxon>
        <taxon>Paspalum</taxon>
    </lineage>
</organism>
<dbReference type="PANTHER" id="PTHR31469:SF7">
    <property type="entry name" value="OS01G0805100 PROTEIN"/>
    <property type="match status" value="1"/>
</dbReference>
<feature type="region of interest" description="Disordered" evidence="1">
    <location>
        <begin position="153"/>
        <end position="174"/>
    </location>
</feature>
<dbReference type="Proteomes" id="UP001341281">
    <property type="component" value="Chromosome 04"/>
</dbReference>
<feature type="transmembrane region" description="Helical" evidence="2">
    <location>
        <begin position="20"/>
        <end position="39"/>
    </location>
</feature>
<evidence type="ECO:0000256" key="2">
    <source>
        <dbReference type="SAM" id="Phobius"/>
    </source>
</evidence>
<evidence type="ECO:0000256" key="1">
    <source>
        <dbReference type="SAM" id="MobiDB-lite"/>
    </source>
</evidence>
<gene>
    <name evidence="5" type="ORF">U9M48_017698</name>
</gene>
<keyword evidence="2" id="KW-0472">Membrane</keyword>
<dbReference type="EMBL" id="CP144748">
    <property type="protein sequence ID" value="WVZ68808.1"/>
    <property type="molecule type" value="Genomic_DNA"/>
</dbReference>
<reference evidence="5 6" key="1">
    <citation type="submission" date="2024-02" db="EMBL/GenBank/DDBJ databases">
        <title>High-quality chromosome-scale genome assembly of Pensacola bahiagrass (Paspalum notatum Flugge var. saurae).</title>
        <authorList>
            <person name="Vega J.M."/>
            <person name="Podio M."/>
            <person name="Orjuela J."/>
            <person name="Siena L.A."/>
            <person name="Pessino S.C."/>
            <person name="Combes M.C."/>
            <person name="Mariac C."/>
            <person name="Albertini E."/>
            <person name="Pupilli F."/>
            <person name="Ortiz J.P.A."/>
            <person name="Leblanc O."/>
        </authorList>
    </citation>
    <scope>NUCLEOTIDE SEQUENCE [LARGE SCALE GENOMIC DNA]</scope>
    <source>
        <strain evidence="5">R1</strain>
        <tissue evidence="5">Leaf</tissue>
    </source>
</reference>
<evidence type="ECO:0000313" key="5">
    <source>
        <dbReference type="EMBL" id="WVZ68808.1"/>
    </source>
</evidence>
<keyword evidence="2" id="KW-1133">Transmembrane helix</keyword>
<evidence type="ECO:0000313" key="6">
    <source>
        <dbReference type="Proteomes" id="UP001341281"/>
    </source>
</evidence>
<evidence type="ECO:0008006" key="7">
    <source>
        <dbReference type="Google" id="ProtNLM"/>
    </source>
</evidence>